<dbReference type="RefSeq" id="WP_078716020.1">
    <property type="nucleotide sequence ID" value="NZ_FUYC01000001.1"/>
</dbReference>
<dbReference type="InterPro" id="IPR006311">
    <property type="entry name" value="TAT_signal"/>
</dbReference>
<feature type="domain" description="4Fe-4S ferredoxin-type" evidence="9">
    <location>
        <begin position="125"/>
        <end position="157"/>
    </location>
</feature>
<evidence type="ECO:0000256" key="7">
    <source>
        <dbReference type="ARBA" id="ARBA00023014"/>
    </source>
</evidence>
<gene>
    <name evidence="10" type="ORF">SAMN02745704_00073</name>
</gene>
<organism evidence="10 11">
    <name type="scientific">Paucidesulfovibrio gracilis DSM 16080</name>
    <dbReference type="NCBI Taxonomy" id="1121449"/>
    <lineage>
        <taxon>Bacteria</taxon>
        <taxon>Pseudomonadati</taxon>
        <taxon>Thermodesulfobacteriota</taxon>
        <taxon>Desulfovibrionia</taxon>
        <taxon>Desulfovibrionales</taxon>
        <taxon>Desulfovibrionaceae</taxon>
        <taxon>Paucidesulfovibrio</taxon>
    </lineage>
</organism>
<evidence type="ECO:0000256" key="8">
    <source>
        <dbReference type="SAM" id="MobiDB-lite"/>
    </source>
</evidence>
<keyword evidence="7" id="KW-0411">Iron-sulfur</keyword>
<dbReference type="EMBL" id="FUYC01000001">
    <property type="protein sequence ID" value="SKA71104.1"/>
    <property type="molecule type" value="Genomic_DNA"/>
</dbReference>
<dbReference type="PANTHER" id="PTHR43545">
    <property type="entry name" value="FORMATE DEHYDROGENASE, NITRATE-INDUCIBLE, IRON-SULFUR SUBUNIT"/>
    <property type="match status" value="1"/>
</dbReference>
<dbReference type="GO" id="GO:0042597">
    <property type="term" value="C:periplasmic space"/>
    <property type="evidence" value="ECO:0007669"/>
    <property type="project" value="UniProtKB-SubCell"/>
</dbReference>
<name>A0A1T4W1D5_9BACT</name>
<comment type="subcellular location">
    <subcellularLocation>
        <location evidence="1">Periplasm</location>
    </subcellularLocation>
</comment>
<dbReference type="SUPFAM" id="SSF54862">
    <property type="entry name" value="4Fe-4S ferredoxins"/>
    <property type="match status" value="1"/>
</dbReference>
<dbReference type="InterPro" id="IPR051555">
    <property type="entry name" value="FDH_Electron_Transfer_Unit"/>
</dbReference>
<evidence type="ECO:0000313" key="10">
    <source>
        <dbReference type="EMBL" id="SKA71104.1"/>
    </source>
</evidence>
<dbReference type="AlphaFoldDB" id="A0A1T4W1D5"/>
<evidence type="ECO:0000256" key="3">
    <source>
        <dbReference type="ARBA" id="ARBA00022485"/>
    </source>
</evidence>
<evidence type="ECO:0000313" key="11">
    <source>
        <dbReference type="Proteomes" id="UP000190027"/>
    </source>
</evidence>
<dbReference type="STRING" id="1121449.SAMN02745704_00073"/>
<evidence type="ECO:0000256" key="1">
    <source>
        <dbReference type="ARBA" id="ARBA00004418"/>
    </source>
</evidence>
<dbReference type="Gene3D" id="3.30.70.20">
    <property type="match status" value="2"/>
</dbReference>
<keyword evidence="5" id="KW-0677">Repeat</keyword>
<keyword evidence="4" id="KW-0479">Metal-binding</keyword>
<dbReference type="InterPro" id="IPR019546">
    <property type="entry name" value="TAT_signal_bac_arc"/>
</dbReference>
<keyword evidence="3" id="KW-0004">4Fe-4S</keyword>
<evidence type="ECO:0000256" key="5">
    <source>
        <dbReference type="ARBA" id="ARBA00022737"/>
    </source>
</evidence>
<proteinExistence type="predicted"/>
<dbReference type="PANTHER" id="PTHR43545:SF4">
    <property type="entry name" value="IRON-SULFUR PROTEIN"/>
    <property type="match status" value="1"/>
</dbReference>
<protein>
    <submittedName>
        <fullName evidence="10">Tat (Twin-arginine translocation) pathway signal sequence</fullName>
    </submittedName>
</protein>
<feature type="region of interest" description="Disordered" evidence="8">
    <location>
        <begin position="332"/>
        <end position="362"/>
    </location>
</feature>
<dbReference type="Pfam" id="PF00037">
    <property type="entry name" value="Fer4"/>
    <property type="match status" value="1"/>
</dbReference>
<reference evidence="10 11" key="1">
    <citation type="submission" date="2017-02" db="EMBL/GenBank/DDBJ databases">
        <authorList>
            <person name="Peterson S.W."/>
        </authorList>
    </citation>
    <scope>NUCLEOTIDE SEQUENCE [LARGE SCALE GENOMIC DNA]</scope>
    <source>
        <strain evidence="10 11">DSM 16080</strain>
    </source>
</reference>
<evidence type="ECO:0000256" key="6">
    <source>
        <dbReference type="ARBA" id="ARBA00023004"/>
    </source>
</evidence>
<dbReference type="NCBIfam" id="TIGR01409">
    <property type="entry name" value="TAT_signal_seq"/>
    <property type="match status" value="1"/>
</dbReference>
<evidence type="ECO:0000259" key="9">
    <source>
        <dbReference type="PROSITE" id="PS51379"/>
    </source>
</evidence>
<dbReference type="PROSITE" id="PS51318">
    <property type="entry name" value="TAT"/>
    <property type="match status" value="1"/>
</dbReference>
<dbReference type="InterPro" id="IPR017896">
    <property type="entry name" value="4Fe4S_Fe-S-bd"/>
</dbReference>
<evidence type="ECO:0000256" key="2">
    <source>
        <dbReference type="ARBA" id="ARBA00011771"/>
    </source>
</evidence>
<dbReference type="Pfam" id="PF13247">
    <property type="entry name" value="Fer4_11"/>
    <property type="match status" value="1"/>
</dbReference>
<evidence type="ECO:0000256" key="4">
    <source>
        <dbReference type="ARBA" id="ARBA00022723"/>
    </source>
</evidence>
<dbReference type="PROSITE" id="PS51379">
    <property type="entry name" value="4FE4S_FER_2"/>
    <property type="match status" value="2"/>
</dbReference>
<sequence>MSNNTSGGMTRRGFLRALGVGGVAVAGGALVPAGGRAAQERVQSSPGQELATLHDLTKCVGCGACVDACRESNAGKFPEPEKPFPRMYPDRVKVADWSEKRDVDDRLTPYNWLFLQYAEVEHQGQIHEVNIPRRCMHCQNPPCANLCPWGAAGRETNGIVRINDKVCLGGSKCRSVCPWHIPQRQTGVGLYLDLMPSLAGNGVMYKCDRCFQLVAQGETPACVSACPYDVQTIGPRERIVEQAHALAEEIGGFVYGEHENGGTNTLYVSPVPFDKLHAALERGGQVDSAKGRPGLEPFPDMMGYEENLAEAALIAPFAGVAAGVLAAGRAMFGKPSSSHRPDATAGTNGVENRTGDQEGRHD</sequence>
<keyword evidence="11" id="KW-1185">Reference proteome</keyword>
<feature type="compositionally biased region" description="Basic and acidic residues" evidence="8">
    <location>
        <begin position="353"/>
        <end position="362"/>
    </location>
</feature>
<dbReference type="OrthoDB" id="9789030at2"/>
<dbReference type="GO" id="GO:0046872">
    <property type="term" value="F:metal ion binding"/>
    <property type="evidence" value="ECO:0007669"/>
    <property type="project" value="UniProtKB-KW"/>
</dbReference>
<keyword evidence="6" id="KW-0408">Iron</keyword>
<dbReference type="Proteomes" id="UP000190027">
    <property type="component" value="Unassembled WGS sequence"/>
</dbReference>
<accession>A0A1T4W1D5</accession>
<comment type="subunit">
    <text evidence="2">Heterodimer of a large and a small subunit.</text>
</comment>
<feature type="domain" description="4Fe-4S ferredoxin-type" evidence="9">
    <location>
        <begin position="50"/>
        <end position="80"/>
    </location>
</feature>
<dbReference type="GO" id="GO:0051539">
    <property type="term" value="F:4 iron, 4 sulfur cluster binding"/>
    <property type="evidence" value="ECO:0007669"/>
    <property type="project" value="UniProtKB-KW"/>
</dbReference>